<keyword evidence="3" id="KW-1185">Reference proteome</keyword>
<evidence type="ECO:0000313" key="3">
    <source>
        <dbReference type="Proteomes" id="UP000070444"/>
    </source>
</evidence>
<sequence>MNLFEQENLIYIPPKQPLLNPQTSEGLEILGTFCRRLSKVQLELKLINRNNVNLTDFAIQLNKNSFGLSLDQNSSSLFPQYLSPFQSVDITFDLNLTDFQGPSEPINSVQLAFRTNLGVFFTQATFSLHILFNEEGMLDQSDFLNLWPQYGAIGEYTIQIDNINNIGTVKLLREKLHKNNVFTVADRFIDNKHYLFLSLKLDNGNLFLLELGFYQLPVQQCTLTIKPTNSELIYTILEAVGNILKS</sequence>
<name>A0A137P1P2_CONC2</name>
<gene>
    <name evidence="2" type="ORF">CONCODRAFT_101035</name>
</gene>
<dbReference type="Pfam" id="PF09066">
    <property type="entry name" value="B2-adapt-app_C"/>
    <property type="match status" value="1"/>
</dbReference>
<dbReference type="Gene3D" id="2.60.40.1150">
    <property type="match status" value="1"/>
</dbReference>
<dbReference type="InterPro" id="IPR013041">
    <property type="entry name" value="Clathrin_app_Ig-like_sf"/>
</dbReference>
<reference evidence="2 3" key="1">
    <citation type="journal article" date="2015" name="Genome Biol. Evol.">
        <title>Phylogenomic analyses indicate that early fungi evolved digesting cell walls of algal ancestors of land plants.</title>
        <authorList>
            <person name="Chang Y."/>
            <person name="Wang S."/>
            <person name="Sekimoto S."/>
            <person name="Aerts A.L."/>
            <person name="Choi C."/>
            <person name="Clum A."/>
            <person name="LaButti K.M."/>
            <person name="Lindquist E.A."/>
            <person name="Yee Ngan C."/>
            <person name="Ohm R.A."/>
            <person name="Salamov A.A."/>
            <person name="Grigoriev I.V."/>
            <person name="Spatafora J.W."/>
            <person name="Berbee M.L."/>
        </authorList>
    </citation>
    <scope>NUCLEOTIDE SEQUENCE [LARGE SCALE GENOMIC DNA]</scope>
    <source>
        <strain evidence="2 3">NRRL 28638</strain>
    </source>
</reference>
<dbReference type="OrthoDB" id="10254310at2759"/>
<dbReference type="EMBL" id="KQ964553">
    <property type="protein sequence ID" value="KXN68980.1"/>
    <property type="molecule type" value="Genomic_DNA"/>
</dbReference>
<dbReference type="STRING" id="796925.A0A137P1P2"/>
<dbReference type="SUPFAM" id="SSF49348">
    <property type="entry name" value="Clathrin adaptor appendage domain"/>
    <property type="match status" value="1"/>
</dbReference>
<evidence type="ECO:0000259" key="1">
    <source>
        <dbReference type="SMART" id="SM01020"/>
    </source>
</evidence>
<accession>A0A137P1P2</accession>
<dbReference type="SMART" id="SM01020">
    <property type="entry name" value="B2-adapt-app_C"/>
    <property type="match status" value="1"/>
</dbReference>
<dbReference type="InterPro" id="IPR012295">
    <property type="entry name" value="TBP_dom_sf"/>
</dbReference>
<dbReference type="InterPro" id="IPR013037">
    <property type="entry name" value="Clathrin_b-adaptin_app_Ig-like"/>
</dbReference>
<protein>
    <submittedName>
        <fullName evidence="2">Clathrin adaptor appendage domain-containing protein</fullName>
    </submittedName>
</protein>
<dbReference type="GO" id="GO:0016192">
    <property type="term" value="P:vesicle-mediated transport"/>
    <property type="evidence" value="ECO:0007669"/>
    <property type="project" value="InterPro"/>
</dbReference>
<dbReference type="GO" id="GO:0006886">
    <property type="term" value="P:intracellular protein transport"/>
    <property type="evidence" value="ECO:0007669"/>
    <property type="project" value="InterPro"/>
</dbReference>
<dbReference type="AlphaFoldDB" id="A0A137P1P2"/>
<dbReference type="InterPro" id="IPR009028">
    <property type="entry name" value="Coatomer/calthrin_app_sub_C"/>
</dbReference>
<dbReference type="Gene3D" id="3.30.310.10">
    <property type="entry name" value="TATA-Binding Protein"/>
    <property type="match status" value="1"/>
</dbReference>
<dbReference type="InterPro" id="IPR015151">
    <property type="entry name" value="B-adaptin_app_sub_C"/>
</dbReference>
<dbReference type="GO" id="GO:0030131">
    <property type="term" value="C:clathrin adaptor complex"/>
    <property type="evidence" value="ECO:0007669"/>
    <property type="project" value="InterPro"/>
</dbReference>
<dbReference type="Proteomes" id="UP000070444">
    <property type="component" value="Unassembled WGS sequence"/>
</dbReference>
<proteinExistence type="predicted"/>
<organism evidence="2 3">
    <name type="scientific">Conidiobolus coronatus (strain ATCC 28846 / CBS 209.66 / NRRL 28638)</name>
    <name type="common">Delacroixia coronata</name>
    <dbReference type="NCBI Taxonomy" id="796925"/>
    <lineage>
        <taxon>Eukaryota</taxon>
        <taxon>Fungi</taxon>
        <taxon>Fungi incertae sedis</taxon>
        <taxon>Zoopagomycota</taxon>
        <taxon>Entomophthoromycotina</taxon>
        <taxon>Entomophthoromycetes</taxon>
        <taxon>Entomophthorales</taxon>
        <taxon>Ancylistaceae</taxon>
        <taxon>Conidiobolus</taxon>
    </lineage>
</organism>
<evidence type="ECO:0000313" key="2">
    <source>
        <dbReference type="EMBL" id="KXN68980.1"/>
    </source>
</evidence>
<feature type="domain" description="Beta-adaptin appendage C-terminal subdomain" evidence="1">
    <location>
        <begin position="132"/>
        <end position="245"/>
    </location>
</feature>
<dbReference type="SUPFAM" id="SSF55711">
    <property type="entry name" value="Subdomain of clathrin and coatomer appendage domain"/>
    <property type="match status" value="1"/>
</dbReference>